<evidence type="ECO:0008006" key="3">
    <source>
        <dbReference type="Google" id="ProtNLM"/>
    </source>
</evidence>
<dbReference type="EMBL" id="RFLX01000123">
    <property type="protein sequence ID" value="RMI14267.1"/>
    <property type="molecule type" value="Genomic_DNA"/>
</dbReference>
<evidence type="ECO:0000313" key="1">
    <source>
        <dbReference type="EMBL" id="RMI14267.1"/>
    </source>
</evidence>
<dbReference type="Proteomes" id="UP000274097">
    <property type="component" value="Unassembled WGS sequence"/>
</dbReference>
<sequence>MGDVPPVGFDRFPKQGSWLGRRVEVCFDYDTSRTIGGTIIREDEEAPGLMLIHLDDGRVVRSVECQYALRPAIPNDAKH</sequence>
<keyword evidence="2" id="KW-1185">Reference proteome</keyword>
<protein>
    <recommendedName>
        <fullName evidence="3">DUF3553 domain-containing protein</fullName>
    </recommendedName>
</protein>
<proteinExistence type="predicted"/>
<reference evidence="1 2" key="1">
    <citation type="submission" date="2018-10" db="EMBL/GenBank/DDBJ databases">
        <title>Roseomonas sp. nov., isolated from feces of Tibetan antelopes in the Qinghai-Tibet plateau, China.</title>
        <authorList>
            <person name="Tian Z."/>
        </authorList>
    </citation>
    <scope>NUCLEOTIDE SEQUENCE [LARGE SCALE GENOMIC DNA]</scope>
    <source>
        <strain evidence="1 2">Z23</strain>
    </source>
</reference>
<comment type="caution">
    <text evidence="1">The sequence shown here is derived from an EMBL/GenBank/DDBJ whole genome shotgun (WGS) entry which is preliminary data.</text>
</comment>
<accession>A0ABX9VBI8</accession>
<evidence type="ECO:0000313" key="2">
    <source>
        <dbReference type="Proteomes" id="UP000274097"/>
    </source>
</evidence>
<organism evidence="1 2">
    <name type="scientific">Teichococcus wenyumeiae</name>
    <dbReference type="NCBI Taxonomy" id="2478470"/>
    <lineage>
        <taxon>Bacteria</taxon>
        <taxon>Pseudomonadati</taxon>
        <taxon>Pseudomonadota</taxon>
        <taxon>Alphaproteobacteria</taxon>
        <taxon>Acetobacterales</taxon>
        <taxon>Roseomonadaceae</taxon>
        <taxon>Roseomonas</taxon>
    </lineage>
</organism>
<name>A0ABX9VBI8_9PROT</name>
<gene>
    <name evidence="1" type="ORF">EBE87_28085</name>
</gene>
<dbReference type="RefSeq" id="WP_122140309.1">
    <property type="nucleotide sequence ID" value="NZ_RFLX01000123.1"/>
</dbReference>